<sequence length="197" mass="21029">MVRPERPTLLRYTLYPFVWINVAVLAAFRVDVPDVPRRHSLLAATVASVYFLVLLYLTGLIGIPSDDLLQFSGTVDIQAGSPGTERLRVITDVFHISVIPYRTVGFLVLAYLVYVTLLDFSGSLAAGALGLFSCVGCAFPILVSLSTGLFGSSAVATAVYSAQFDISTAVFVLAIVILYWQPGTEGTLGSVGSQGTD</sequence>
<evidence type="ECO:0000313" key="3">
    <source>
        <dbReference type="Proteomes" id="UP001596414"/>
    </source>
</evidence>
<name>A0ABD5XGB4_9EURY</name>
<accession>A0ABD5XGB4</accession>
<feature type="transmembrane region" description="Helical" evidence="1">
    <location>
        <begin position="42"/>
        <end position="63"/>
    </location>
</feature>
<dbReference type="InterPro" id="IPR055968">
    <property type="entry name" value="DUF7546"/>
</dbReference>
<dbReference type="RefSeq" id="WP_267636526.1">
    <property type="nucleotide sequence ID" value="NZ_JBHSZQ010000049.1"/>
</dbReference>
<protein>
    <recommendedName>
        <fullName evidence="4">ABC-2 type transport system permease protein</fullName>
    </recommendedName>
</protein>
<keyword evidence="1" id="KW-1133">Transmembrane helix</keyword>
<keyword evidence="1" id="KW-0812">Transmembrane</keyword>
<evidence type="ECO:0000256" key="1">
    <source>
        <dbReference type="SAM" id="Phobius"/>
    </source>
</evidence>
<keyword evidence="1" id="KW-0472">Membrane</keyword>
<feature type="transmembrane region" description="Helical" evidence="1">
    <location>
        <begin position="158"/>
        <end position="180"/>
    </location>
</feature>
<evidence type="ECO:0008006" key="4">
    <source>
        <dbReference type="Google" id="ProtNLM"/>
    </source>
</evidence>
<dbReference type="Proteomes" id="UP001596414">
    <property type="component" value="Unassembled WGS sequence"/>
</dbReference>
<dbReference type="AlphaFoldDB" id="A0ABD5XGB4"/>
<feature type="transmembrane region" description="Helical" evidence="1">
    <location>
        <begin position="99"/>
        <end position="117"/>
    </location>
</feature>
<dbReference type="EMBL" id="JBHSZQ010000049">
    <property type="protein sequence ID" value="MFC7127322.1"/>
    <property type="molecule type" value="Genomic_DNA"/>
</dbReference>
<feature type="transmembrane region" description="Helical" evidence="1">
    <location>
        <begin position="12"/>
        <end position="30"/>
    </location>
</feature>
<evidence type="ECO:0000313" key="2">
    <source>
        <dbReference type="EMBL" id="MFC7127322.1"/>
    </source>
</evidence>
<dbReference type="Pfam" id="PF24412">
    <property type="entry name" value="DUF7546"/>
    <property type="match status" value="1"/>
</dbReference>
<proteinExistence type="predicted"/>
<reference evidence="2 3" key="1">
    <citation type="journal article" date="2014" name="Int. J. Syst. Evol. Microbiol.">
        <title>Complete genome sequence of Corynebacterium casei LMG S-19264T (=DSM 44701T), isolated from a smear-ripened cheese.</title>
        <authorList>
            <consortium name="US DOE Joint Genome Institute (JGI-PGF)"/>
            <person name="Walter F."/>
            <person name="Albersmeier A."/>
            <person name="Kalinowski J."/>
            <person name="Ruckert C."/>
        </authorList>
    </citation>
    <scope>NUCLEOTIDE SEQUENCE [LARGE SCALE GENOMIC DNA]</scope>
    <source>
        <strain evidence="2 3">CGMCC 4.7215</strain>
    </source>
</reference>
<organism evidence="2 3">
    <name type="scientific">Halovenus rubra</name>
    <dbReference type="NCBI Taxonomy" id="869890"/>
    <lineage>
        <taxon>Archaea</taxon>
        <taxon>Methanobacteriati</taxon>
        <taxon>Methanobacteriota</taxon>
        <taxon>Stenosarchaea group</taxon>
        <taxon>Halobacteria</taxon>
        <taxon>Halobacteriales</taxon>
        <taxon>Haloarculaceae</taxon>
        <taxon>Halovenus</taxon>
    </lineage>
</organism>
<gene>
    <name evidence="2" type="ORF">ACFQJ7_15075</name>
</gene>
<comment type="caution">
    <text evidence="2">The sequence shown here is derived from an EMBL/GenBank/DDBJ whole genome shotgun (WGS) entry which is preliminary data.</text>
</comment>
<feature type="transmembrane region" description="Helical" evidence="1">
    <location>
        <begin position="124"/>
        <end position="146"/>
    </location>
</feature>